<evidence type="ECO:0000259" key="1">
    <source>
        <dbReference type="PROSITE" id="PS50991"/>
    </source>
</evidence>
<gene>
    <name evidence="2" type="ORF">MNBD_GAMMA26-331</name>
</gene>
<name>A0A3B1BC18_9ZZZZ</name>
<dbReference type="Gene3D" id="3.20.20.70">
    <property type="entry name" value="Aldolase class I"/>
    <property type="match status" value="1"/>
</dbReference>
<dbReference type="GO" id="GO:0008701">
    <property type="term" value="F:4-hydroxy-2-oxovalerate aldolase activity"/>
    <property type="evidence" value="ECO:0007669"/>
    <property type="project" value="UniProtKB-EC"/>
</dbReference>
<protein>
    <submittedName>
        <fullName evidence="2">4-hydroxy-2-oxovalerate aldolase</fullName>
        <ecNumber evidence="2">4.1.3.39</ecNumber>
    </submittedName>
</protein>
<dbReference type="PROSITE" id="PS50991">
    <property type="entry name" value="PYR_CT"/>
    <property type="match status" value="1"/>
</dbReference>
<accession>A0A3B1BC18</accession>
<dbReference type="CDD" id="cd07944">
    <property type="entry name" value="DRE_TIM_HOA_like"/>
    <property type="match status" value="1"/>
</dbReference>
<feature type="domain" description="Pyruvate carboxyltransferase" evidence="1">
    <location>
        <begin position="6"/>
        <end position="263"/>
    </location>
</feature>
<dbReference type="InterPro" id="IPR000891">
    <property type="entry name" value="PYR_CT"/>
</dbReference>
<proteinExistence type="predicted"/>
<sequence length="317" mass="35832">MYREEIKVLDCTIRDGGLINNYQFTDDLVKAVYRSACDSGVDVIELGKKLAVSDEYTRDKWGKWNFCDDDDIKAVVDSYECDNPPLVAVMFDVGRVDMDGLSPRDQSPFDMIRTACYVPDIEKGIDLARRSKDLGYLTTINIMAPSAVIQDDLIEALVAVSKADEVDYLYFVDSFGAFYSEQITSYISLYKKYAPNKELGFHAHNNQQLAFSNTQQAIIDGVNMLDATINGIGRGAGNCNLELLLNFLQNPKFNAKPVYKVIQEEFIPLRKQIEWGFNDIYGISGHLNQHPRAAMKLRASKKNKDNCYDFLLESSKT</sequence>
<evidence type="ECO:0000313" key="2">
    <source>
        <dbReference type="EMBL" id="VAX09543.1"/>
    </source>
</evidence>
<dbReference type="PANTHER" id="PTHR10277:SF9">
    <property type="entry name" value="2-ISOPROPYLMALATE SYNTHASE 1, CHLOROPLASTIC-RELATED"/>
    <property type="match status" value="1"/>
</dbReference>
<dbReference type="AlphaFoldDB" id="A0A3B1BC18"/>
<dbReference type="EC" id="4.1.3.39" evidence="2"/>
<dbReference type="InterPro" id="IPR050073">
    <property type="entry name" value="2-IPM_HCS-like"/>
</dbReference>
<dbReference type="PANTHER" id="PTHR10277">
    <property type="entry name" value="HOMOCITRATE SYNTHASE-RELATED"/>
    <property type="match status" value="1"/>
</dbReference>
<keyword evidence="2" id="KW-0456">Lyase</keyword>
<organism evidence="2">
    <name type="scientific">hydrothermal vent metagenome</name>
    <dbReference type="NCBI Taxonomy" id="652676"/>
    <lineage>
        <taxon>unclassified sequences</taxon>
        <taxon>metagenomes</taxon>
        <taxon>ecological metagenomes</taxon>
    </lineage>
</organism>
<dbReference type="Pfam" id="PF00682">
    <property type="entry name" value="HMGL-like"/>
    <property type="match status" value="1"/>
</dbReference>
<dbReference type="InterPro" id="IPR013785">
    <property type="entry name" value="Aldolase_TIM"/>
</dbReference>
<dbReference type="GO" id="GO:0003852">
    <property type="term" value="F:2-isopropylmalate synthase activity"/>
    <property type="evidence" value="ECO:0007669"/>
    <property type="project" value="TreeGrafter"/>
</dbReference>
<dbReference type="GO" id="GO:0009098">
    <property type="term" value="P:L-leucine biosynthetic process"/>
    <property type="evidence" value="ECO:0007669"/>
    <property type="project" value="TreeGrafter"/>
</dbReference>
<dbReference type="EMBL" id="UOFX01000053">
    <property type="protein sequence ID" value="VAX09543.1"/>
    <property type="molecule type" value="Genomic_DNA"/>
</dbReference>
<reference evidence="2" key="1">
    <citation type="submission" date="2018-06" db="EMBL/GenBank/DDBJ databases">
        <authorList>
            <person name="Zhirakovskaya E."/>
        </authorList>
    </citation>
    <scope>NUCLEOTIDE SEQUENCE</scope>
</reference>
<dbReference type="SUPFAM" id="SSF51569">
    <property type="entry name" value="Aldolase"/>
    <property type="match status" value="1"/>
</dbReference>